<feature type="transmembrane region" description="Helical" evidence="2">
    <location>
        <begin position="155"/>
        <end position="179"/>
    </location>
</feature>
<proteinExistence type="predicted"/>
<keyword evidence="3" id="KW-0732">Signal</keyword>
<sequence length="208" mass="23280">MSAVWLILTTLLCLVSTAKSASEQGGVINKLPGKDITIQCSTSAKNQEFLELRKGLHQDFQVLYHDGKTKKDTIAKQYHNRLQVHSDFPSVQILIKDLTPDDTGPYWCLYLRFNVLTDSMITTKGNGSVLLVVQGEDEKKTTCKQSTSPTNQDNLIMVSVVISAAVLLSIIMGVLIWLIKSKTEKSTRKPRHVPTSDVYEDMRGTLRR</sequence>
<organism evidence="5 6">
    <name type="scientific">Channa striata</name>
    <name type="common">Snakehead murrel</name>
    <name type="synonym">Ophicephalus striatus</name>
    <dbReference type="NCBI Taxonomy" id="64152"/>
    <lineage>
        <taxon>Eukaryota</taxon>
        <taxon>Metazoa</taxon>
        <taxon>Chordata</taxon>
        <taxon>Craniata</taxon>
        <taxon>Vertebrata</taxon>
        <taxon>Euteleostomi</taxon>
        <taxon>Actinopterygii</taxon>
        <taxon>Neopterygii</taxon>
        <taxon>Teleostei</taxon>
        <taxon>Neoteleostei</taxon>
        <taxon>Acanthomorphata</taxon>
        <taxon>Anabantaria</taxon>
        <taxon>Anabantiformes</taxon>
        <taxon>Channoidei</taxon>
        <taxon>Channidae</taxon>
        <taxon>Channa</taxon>
    </lineage>
</organism>
<dbReference type="PANTHER" id="PTHR15343:SF0">
    <property type="entry name" value="T-CELL ANTIGEN CD7"/>
    <property type="match status" value="1"/>
</dbReference>
<dbReference type="PANTHER" id="PTHR15343">
    <property type="entry name" value="CD7"/>
    <property type="match status" value="1"/>
</dbReference>
<dbReference type="AlphaFoldDB" id="A0AA88MA72"/>
<evidence type="ECO:0000256" key="1">
    <source>
        <dbReference type="SAM" id="MobiDB-lite"/>
    </source>
</evidence>
<evidence type="ECO:0000313" key="6">
    <source>
        <dbReference type="Proteomes" id="UP001187415"/>
    </source>
</evidence>
<evidence type="ECO:0000259" key="4">
    <source>
        <dbReference type="Pfam" id="PF07686"/>
    </source>
</evidence>
<keyword evidence="6" id="KW-1185">Reference proteome</keyword>
<keyword evidence="2" id="KW-0812">Transmembrane</keyword>
<dbReference type="SUPFAM" id="SSF48726">
    <property type="entry name" value="Immunoglobulin"/>
    <property type="match status" value="1"/>
</dbReference>
<evidence type="ECO:0000256" key="3">
    <source>
        <dbReference type="SAM" id="SignalP"/>
    </source>
</evidence>
<dbReference type="GO" id="GO:0016020">
    <property type="term" value="C:membrane"/>
    <property type="evidence" value="ECO:0007669"/>
    <property type="project" value="InterPro"/>
</dbReference>
<gene>
    <name evidence="5" type="ORF">Q5P01_017442</name>
</gene>
<dbReference type="InterPro" id="IPR013783">
    <property type="entry name" value="Ig-like_fold"/>
</dbReference>
<feature type="region of interest" description="Disordered" evidence="1">
    <location>
        <begin position="188"/>
        <end position="208"/>
    </location>
</feature>
<protein>
    <recommendedName>
        <fullName evidence="4">Immunoglobulin V-set domain-containing protein</fullName>
    </recommendedName>
</protein>
<dbReference type="EMBL" id="JAUPFM010000013">
    <property type="protein sequence ID" value="KAK2833553.1"/>
    <property type="molecule type" value="Genomic_DNA"/>
</dbReference>
<dbReference type="InterPro" id="IPR036179">
    <property type="entry name" value="Ig-like_dom_sf"/>
</dbReference>
<accession>A0AA88MA72</accession>
<dbReference type="GO" id="GO:0038023">
    <property type="term" value="F:signaling receptor activity"/>
    <property type="evidence" value="ECO:0007669"/>
    <property type="project" value="InterPro"/>
</dbReference>
<evidence type="ECO:0000256" key="2">
    <source>
        <dbReference type="SAM" id="Phobius"/>
    </source>
</evidence>
<dbReference type="Proteomes" id="UP001187415">
    <property type="component" value="Unassembled WGS sequence"/>
</dbReference>
<name>A0AA88MA72_CHASR</name>
<dbReference type="GO" id="GO:0002250">
    <property type="term" value="P:adaptive immune response"/>
    <property type="evidence" value="ECO:0007669"/>
    <property type="project" value="InterPro"/>
</dbReference>
<keyword evidence="2" id="KW-0472">Membrane</keyword>
<dbReference type="InterPro" id="IPR013106">
    <property type="entry name" value="Ig_V-set"/>
</dbReference>
<keyword evidence="2" id="KW-1133">Transmembrane helix</keyword>
<feature type="signal peptide" evidence="3">
    <location>
        <begin position="1"/>
        <end position="20"/>
    </location>
</feature>
<reference evidence="5" key="1">
    <citation type="submission" date="2023-07" db="EMBL/GenBank/DDBJ databases">
        <title>Chromosome-level Genome Assembly of Striped Snakehead (Channa striata).</title>
        <authorList>
            <person name="Liu H."/>
        </authorList>
    </citation>
    <scope>NUCLEOTIDE SEQUENCE</scope>
    <source>
        <strain evidence="5">Gz</strain>
        <tissue evidence="5">Muscle</tissue>
    </source>
</reference>
<comment type="caution">
    <text evidence="5">The sequence shown here is derived from an EMBL/GenBank/DDBJ whole genome shotgun (WGS) entry which is preliminary data.</text>
</comment>
<feature type="chain" id="PRO_5041740086" description="Immunoglobulin V-set domain-containing protein" evidence="3">
    <location>
        <begin position="21"/>
        <end position="208"/>
    </location>
</feature>
<dbReference type="Gene3D" id="2.60.40.10">
    <property type="entry name" value="Immunoglobulins"/>
    <property type="match status" value="1"/>
</dbReference>
<feature type="domain" description="Immunoglobulin V-set" evidence="4">
    <location>
        <begin position="29"/>
        <end position="110"/>
    </location>
</feature>
<dbReference type="Pfam" id="PF07686">
    <property type="entry name" value="V-set"/>
    <property type="match status" value="1"/>
</dbReference>
<dbReference type="InterPro" id="IPR039090">
    <property type="entry name" value="CD7"/>
</dbReference>
<evidence type="ECO:0000313" key="5">
    <source>
        <dbReference type="EMBL" id="KAK2833553.1"/>
    </source>
</evidence>